<dbReference type="PROSITE" id="PS50089">
    <property type="entry name" value="ZF_RING_2"/>
    <property type="match status" value="1"/>
</dbReference>
<comment type="caution">
    <text evidence="13">The sequence shown here is derived from an EMBL/GenBank/DDBJ whole genome shotgun (WGS) entry which is preliminary data.</text>
</comment>
<name>A0A068RRY2_9FUNG</name>
<evidence type="ECO:0000256" key="7">
    <source>
        <dbReference type="ARBA" id="ARBA00023136"/>
    </source>
</evidence>
<feature type="signal peptide" evidence="11">
    <location>
        <begin position="1"/>
        <end position="26"/>
    </location>
</feature>
<evidence type="ECO:0000256" key="9">
    <source>
        <dbReference type="SAM" id="MobiDB-lite"/>
    </source>
</evidence>
<keyword evidence="5" id="KW-0862">Zinc</keyword>
<evidence type="ECO:0000256" key="6">
    <source>
        <dbReference type="ARBA" id="ARBA00022989"/>
    </source>
</evidence>
<dbReference type="PANTHER" id="PTHR47168:SF1">
    <property type="entry name" value="OS02G0798600 PROTEIN"/>
    <property type="match status" value="1"/>
</dbReference>
<feature type="region of interest" description="Disordered" evidence="9">
    <location>
        <begin position="437"/>
        <end position="499"/>
    </location>
</feature>
<dbReference type="SUPFAM" id="SSF57850">
    <property type="entry name" value="RING/U-box"/>
    <property type="match status" value="1"/>
</dbReference>
<evidence type="ECO:0000313" key="13">
    <source>
        <dbReference type="EMBL" id="CDH51716.1"/>
    </source>
</evidence>
<dbReference type="Proteomes" id="UP000027586">
    <property type="component" value="Unassembled WGS sequence"/>
</dbReference>
<evidence type="ECO:0000256" key="11">
    <source>
        <dbReference type="SAM" id="SignalP"/>
    </source>
</evidence>
<comment type="subcellular location">
    <subcellularLocation>
        <location evidence="1">Membrane</location>
        <topology evidence="1">Single-pass membrane protein</topology>
    </subcellularLocation>
</comment>
<evidence type="ECO:0000256" key="3">
    <source>
        <dbReference type="ARBA" id="ARBA00022723"/>
    </source>
</evidence>
<dbReference type="AlphaFoldDB" id="A0A068RRY2"/>
<sequence>MKSICTVRSSMLLLLVLTMWIAAVLCQSPSNPAFWELPRRYNVSGPTEDRNSHERVAVSQDFQTIYAGSDEHQPTRRILFYYSTCCNSTNTTFEQLQRLNGNNLRFPSIQNRGVMALVDRGNCSWSEKLSMATHLSATNGINLTALMVTDNQSYADADYQLHTPQTINQESRYSTPLPNERNISFMEDNDLRDGSSLLSFPVYFGPFKYGSDMQESIINVNSNNMNDSVRVFWDVVAYLAPLTVQERNGPVFTRGYLSYIIALAAVFLVALFAGVIFLRWWRVRQLREQMDYETQLNAHAYNMQMRMQAKPLPVDVVNALPITRYTPGQIKNGSCAICLDDFEEGETDIRILGCGHGFCVLCIDPWLTQKSTLCPICKYDCMPPDRVCNDGNRDQHGESSHAAAAAAATAGAETNNLLRGENHDSSVELQQIVVTHPTEQHQHPVEPSPPADNNNNNNSTLTTTNCIDQSSTSQCDNDDESSIHKDTPTENNSNHNRHS</sequence>
<keyword evidence="11" id="KW-0732">Signal</keyword>
<feature type="compositionally biased region" description="Low complexity" evidence="9">
    <location>
        <begin position="453"/>
        <end position="465"/>
    </location>
</feature>
<gene>
    <name evidence="13" type="ORF">LCOR_03284.1</name>
</gene>
<evidence type="ECO:0000313" key="14">
    <source>
        <dbReference type="Proteomes" id="UP000027586"/>
    </source>
</evidence>
<dbReference type="GO" id="GO:0016020">
    <property type="term" value="C:membrane"/>
    <property type="evidence" value="ECO:0007669"/>
    <property type="project" value="UniProtKB-SubCell"/>
</dbReference>
<dbReference type="InterPro" id="IPR013083">
    <property type="entry name" value="Znf_RING/FYVE/PHD"/>
</dbReference>
<dbReference type="SMART" id="SM00184">
    <property type="entry name" value="RING"/>
    <property type="match status" value="1"/>
</dbReference>
<evidence type="ECO:0000256" key="2">
    <source>
        <dbReference type="ARBA" id="ARBA00022692"/>
    </source>
</evidence>
<dbReference type="Pfam" id="PF13639">
    <property type="entry name" value="zf-RING_2"/>
    <property type="match status" value="1"/>
</dbReference>
<dbReference type="InterPro" id="IPR001841">
    <property type="entry name" value="Znf_RING"/>
</dbReference>
<evidence type="ECO:0000256" key="8">
    <source>
        <dbReference type="PROSITE-ProRule" id="PRU00175"/>
    </source>
</evidence>
<evidence type="ECO:0000256" key="10">
    <source>
        <dbReference type="SAM" id="Phobius"/>
    </source>
</evidence>
<dbReference type="VEuPathDB" id="FungiDB:LCOR_03284.1"/>
<evidence type="ECO:0000259" key="12">
    <source>
        <dbReference type="PROSITE" id="PS50089"/>
    </source>
</evidence>
<feature type="compositionally biased region" description="Polar residues" evidence="9">
    <location>
        <begin position="466"/>
        <end position="475"/>
    </location>
</feature>
<dbReference type="PANTHER" id="PTHR47168">
    <property type="entry name" value="RING ZINC FINGER DOMAIN SUPERFAMILY PROTEIN-RELATED"/>
    <property type="match status" value="1"/>
</dbReference>
<evidence type="ECO:0000256" key="5">
    <source>
        <dbReference type="ARBA" id="ARBA00022833"/>
    </source>
</evidence>
<evidence type="ECO:0000256" key="1">
    <source>
        <dbReference type="ARBA" id="ARBA00004167"/>
    </source>
</evidence>
<keyword evidence="2 10" id="KW-0812">Transmembrane</keyword>
<dbReference type="STRING" id="1263082.A0A068RRY2"/>
<organism evidence="13 14">
    <name type="scientific">Lichtheimia corymbifera JMRC:FSU:9682</name>
    <dbReference type="NCBI Taxonomy" id="1263082"/>
    <lineage>
        <taxon>Eukaryota</taxon>
        <taxon>Fungi</taxon>
        <taxon>Fungi incertae sedis</taxon>
        <taxon>Mucoromycota</taxon>
        <taxon>Mucoromycotina</taxon>
        <taxon>Mucoromycetes</taxon>
        <taxon>Mucorales</taxon>
        <taxon>Lichtheimiaceae</taxon>
        <taxon>Lichtheimia</taxon>
    </lineage>
</organism>
<dbReference type="GO" id="GO:0008270">
    <property type="term" value="F:zinc ion binding"/>
    <property type="evidence" value="ECO:0007669"/>
    <property type="project" value="UniProtKB-KW"/>
</dbReference>
<feature type="domain" description="RING-type" evidence="12">
    <location>
        <begin position="335"/>
        <end position="378"/>
    </location>
</feature>
<dbReference type="EMBL" id="CBTN010000010">
    <property type="protein sequence ID" value="CDH51716.1"/>
    <property type="molecule type" value="Genomic_DNA"/>
</dbReference>
<feature type="transmembrane region" description="Helical" evidence="10">
    <location>
        <begin position="256"/>
        <end position="281"/>
    </location>
</feature>
<protein>
    <recommendedName>
        <fullName evidence="12">RING-type domain-containing protein</fullName>
    </recommendedName>
</protein>
<dbReference type="CDD" id="cd16454">
    <property type="entry name" value="RING-H2_PA-TM-RING"/>
    <property type="match status" value="1"/>
</dbReference>
<keyword evidence="3" id="KW-0479">Metal-binding</keyword>
<dbReference type="GO" id="GO:0016567">
    <property type="term" value="P:protein ubiquitination"/>
    <property type="evidence" value="ECO:0007669"/>
    <property type="project" value="UniProtKB-UniPathway"/>
</dbReference>
<dbReference type="InterPro" id="IPR017907">
    <property type="entry name" value="Znf_RING_CS"/>
</dbReference>
<keyword evidence="6 10" id="KW-1133">Transmembrane helix</keyword>
<reference evidence="13" key="1">
    <citation type="submission" date="2013-08" db="EMBL/GenBank/DDBJ databases">
        <title>Gene expansion shapes genome architecture in the human pathogen Lichtheimia corymbifera: an evolutionary genomics analysis in the ancient terrestrial Mucorales (Mucoromycotina).</title>
        <authorList>
            <person name="Schwartze V.U."/>
            <person name="Winter S."/>
            <person name="Shelest E."/>
            <person name="Marcet-Houben M."/>
            <person name="Horn F."/>
            <person name="Wehner S."/>
            <person name="Hoffmann K."/>
            <person name="Riege K."/>
            <person name="Sammeth M."/>
            <person name="Nowrousian M."/>
            <person name="Valiante V."/>
            <person name="Linde J."/>
            <person name="Jacobsen I.D."/>
            <person name="Marz M."/>
            <person name="Brakhage A.A."/>
            <person name="Gabaldon T."/>
            <person name="Bocker S."/>
            <person name="Voigt K."/>
        </authorList>
    </citation>
    <scope>NUCLEOTIDE SEQUENCE [LARGE SCALE GENOMIC DNA]</scope>
    <source>
        <strain evidence="13">FSU 9682</strain>
    </source>
</reference>
<dbReference type="PROSITE" id="PS00518">
    <property type="entry name" value="ZF_RING_1"/>
    <property type="match status" value="1"/>
</dbReference>
<dbReference type="Gene3D" id="3.30.40.10">
    <property type="entry name" value="Zinc/RING finger domain, C3HC4 (zinc finger)"/>
    <property type="match status" value="1"/>
</dbReference>
<accession>A0A068RRY2</accession>
<keyword evidence="4 8" id="KW-0863">Zinc-finger</keyword>
<feature type="chain" id="PRO_5001655422" description="RING-type domain-containing protein" evidence="11">
    <location>
        <begin position="27"/>
        <end position="499"/>
    </location>
</feature>
<proteinExistence type="predicted"/>
<keyword evidence="14" id="KW-1185">Reference proteome</keyword>
<keyword evidence="7 10" id="KW-0472">Membrane</keyword>
<evidence type="ECO:0000256" key="4">
    <source>
        <dbReference type="ARBA" id="ARBA00022771"/>
    </source>
</evidence>
<dbReference type="InterPro" id="IPR051653">
    <property type="entry name" value="E3_ligase_sorting_rcpt"/>
</dbReference>
<dbReference type="OrthoDB" id="8062037at2759"/>
<feature type="compositionally biased region" description="Polar residues" evidence="9">
    <location>
        <begin position="489"/>
        <end position="499"/>
    </location>
</feature>
<dbReference type="UniPathway" id="UPA00143"/>